<gene>
    <name evidence="2" type="primary">AlNc14C233G9330</name>
    <name evidence="2" type="ORF">ALNC14_104550</name>
</gene>
<dbReference type="EMBL" id="FR824278">
    <property type="protein sequence ID" value="CCA24311.1"/>
    <property type="molecule type" value="Genomic_DNA"/>
</dbReference>
<feature type="compositionally biased region" description="Polar residues" evidence="1">
    <location>
        <begin position="184"/>
        <end position="198"/>
    </location>
</feature>
<proteinExistence type="predicted"/>
<feature type="compositionally biased region" description="Polar residues" evidence="1">
    <location>
        <begin position="63"/>
        <end position="74"/>
    </location>
</feature>
<reference evidence="2" key="1">
    <citation type="journal article" date="2011" name="PLoS Biol.">
        <title>Gene gain and loss during evolution of obligate parasitism in the white rust pathogen of Arabidopsis thaliana.</title>
        <authorList>
            <person name="Kemen E."/>
            <person name="Gardiner A."/>
            <person name="Schultz-Larsen T."/>
            <person name="Kemen A.C."/>
            <person name="Balmuth A.L."/>
            <person name="Robert-Seilaniantz A."/>
            <person name="Bailey K."/>
            <person name="Holub E."/>
            <person name="Studholme D.J."/>
            <person name="Maclean D."/>
            <person name="Jones J.D."/>
        </authorList>
    </citation>
    <scope>NUCLEOTIDE SEQUENCE</scope>
</reference>
<dbReference type="SUPFAM" id="SSF50630">
    <property type="entry name" value="Acid proteases"/>
    <property type="match status" value="1"/>
</dbReference>
<reference evidence="2" key="2">
    <citation type="submission" date="2011-02" db="EMBL/GenBank/DDBJ databases">
        <authorList>
            <person name="MacLean D."/>
        </authorList>
    </citation>
    <scope>NUCLEOTIDE SEQUENCE</scope>
</reference>
<dbReference type="Gene3D" id="2.40.70.10">
    <property type="entry name" value="Acid Proteases"/>
    <property type="match status" value="1"/>
</dbReference>
<feature type="compositionally biased region" description="Polar residues" evidence="1">
    <location>
        <begin position="42"/>
        <end position="56"/>
    </location>
</feature>
<feature type="region of interest" description="Disordered" evidence="1">
    <location>
        <begin position="1"/>
        <end position="84"/>
    </location>
</feature>
<evidence type="ECO:0000313" key="2">
    <source>
        <dbReference type="EMBL" id="CCA24311.1"/>
    </source>
</evidence>
<accession>F0WSI7</accession>
<evidence type="ECO:0000256" key="1">
    <source>
        <dbReference type="SAM" id="MobiDB-lite"/>
    </source>
</evidence>
<sequence>MDPPQKIPINSHAPFDPNSGLQVSNHGVYRSGGNPLPYGHNVQPTDFSLHGQQANTHPRPGLNQDTETGQSSHWTPPVAGSQPSDPHGIMSSFMDHFGDLDDYSIWNAPLLDSHPHADHAAGYNDLSVEDYLGAGPVPSLSMNHPGQHTYPYTGGVGPSTAPTNQYYDFPLSNSMGIPLDYGSNDHTQPISDQPSRPSFVSPHASMPPRRLESVNSRHLNASSDPHTRRLVPTCVRHTFTMNLPLIAVTTLQTAQYLLEDRQRPGQYASNLAFVRQYPQPILFFWGARKKPMMETIKELPPREHFIYTVHPVYVKNLHEMGSLVAVVQSVETILYTLETRSENATPNAREFQLGPHKYKLKYSFRSTAQDLSFDFGSAWTFIPQEAYDFFKKHLQLVYCQLHPTMPVLRFNTKDGHVLELSAFEYVLYDDTGRCEVLIRPNANGVWKLGATLARRYSILINNGVFRSYLADRVSYLSVTLEHGKSEPIPDEFLI</sequence>
<dbReference type="InterPro" id="IPR021109">
    <property type="entry name" value="Peptidase_aspartic_dom_sf"/>
</dbReference>
<organism evidence="2">
    <name type="scientific">Albugo laibachii Nc14</name>
    <dbReference type="NCBI Taxonomy" id="890382"/>
    <lineage>
        <taxon>Eukaryota</taxon>
        <taxon>Sar</taxon>
        <taxon>Stramenopiles</taxon>
        <taxon>Oomycota</taxon>
        <taxon>Peronosporomycetes</taxon>
        <taxon>Albuginales</taxon>
        <taxon>Albuginaceae</taxon>
        <taxon>Albugo</taxon>
    </lineage>
</organism>
<dbReference type="AlphaFoldDB" id="F0WSI7"/>
<feature type="compositionally biased region" description="Polar residues" evidence="1">
    <location>
        <begin position="213"/>
        <end position="224"/>
    </location>
</feature>
<dbReference type="HOGENOM" id="CLU_552546_0_0_1"/>
<feature type="region of interest" description="Disordered" evidence="1">
    <location>
        <begin position="182"/>
        <end position="225"/>
    </location>
</feature>
<protein>
    <submittedName>
        <fullName evidence="2">AlNc14C233G9330 protein</fullName>
    </submittedName>
</protein>
<name>F0WSI7_9STRA</name>